<dbReference type="GO" id="GO:0005737">
    <property type="term" value="C:cytoplasm"/>
    <property type="evidence" value="ECO:0007669"/>
    <property type="project" value="UniProtKB-SubCell"/>
</dbReference>
<evidence type="ECO:0000313" key="13">
    <source>
        <dbReference type="Proteomes" id="UP000694428"/>
    </source>
</evidence>
<evidence type="ECO:0000256" key="2">
    <source>
        <dbReference type="ARBA" id="ARBA00004236"/>
    </source>
</evidence>
<dbReference type="GO" id="GO:0008289">
    <property type="term" value="F:lipid binding"/>
    <property type="evidence" value="ECO:0007669"/>
    <property type="project" value="UniProtKB-KW"/>
</dbReference>
<keyword evidence="13" id="KW-1185">Reference proteome</keyword>
<organism evidence="12 13">
    <name type="scientific">Pavo cristatus</name>
    <name type="common">Indian peafowl</name>
    <name type="synonym">Blue peafowl</name>
    <dbReference type="NCBI Taxonomy" id="9049"/>
    <lineage>
        <taxon>Eukaryota</taxon>
        <taxon>Metazoa</taxon>
        <taxon>Chordata</taxon>
        <taxon>Craniata</taxon>
        <taxon>Vertebrata</taxon>
        <taxon>Euteleostomi</taxon>
        <taxon>Archelosauria</taxon>
        <taxon>Archosauria</taxon>
        <taxon>Dinosauria</taxon>
        <taxon>Saurischia</taxon>
        <taxon>Theropoda</taxon>
        <taxon>Coelurosauria</taxon>
        <taxon>Aves</taxon>
        <taxon>Neognathae</taxon>
        <taxon>Galloanserae</taxon>
        <taxon>Galliformes</taxon>
        <taxon>Phasianidae</taxon>
        <taxon>Phasianinae</taxon>
        <taxon>Pavo</taxon>
    </lineage>
</organism>
<name>A0A8C9EP63_PAVCR</name>
<keyword evidence="6" id="KW-0677">Repeat</keyword>
<dbReference type="PROSITE" id="PS50106">
    <property type="entry name" value="PDZ"/>
    <property type="match status" value="2"/>
</dbReference>
<dbReference type="InterPro" id="IPR001478">
    <property type="entry name" value="PDZ"/>
</dbReference>
<feature type="compositionally biased region" description="Basic and acidic residues" evidence="10">
    <location>
        <begin position="16"/>
        <end position="31"/>
    </location>
</feature>
<evidence type="ECO:0000256" key="1">
    <source>
        <dbReference type="ARBA" id="ARBA00004123"/>
    </source>
</evidence>
<evidence type="ECO:0000256" key="4">
    <source>
        <dbReference type="ARBA" id="ARBA00022475"/>
    </source>
</evidence>
<accession>A0A8C9EP63</accession>
<evidence type="ECO:0000256" key="3">
    <source>
        <dbReference type="ARBA" id="ARBA00004496"/>
    </source>
</evidence>
<keyword evidence="9" id="KW-0539">Nucleus</keyword>
<dbReference type="Proteomes" id="UP000694428">
    <property type="component" value="Unplaced"/>
</dbReference>
<comment type="subcellular location">
    <subcellularLocation>
        <location evidence="2">Cell membrane</location>
    </subcellularLocation>
    <subcellularLocation>
        <location evidence="3">Cytoplasm</location>
    </subcellularLocation>
    <subcellularLocation>
        <location evidence="1">Nucleus</location>
    </subcellularLocation>
</comment>
<dbReference type="Gene3D" id="2.30.42.10">
    <property type="match status" value="2"/>
</dbReference>
<keyword evidence="8" id="KW-0472">Membrane</keyword>
<dbReference type="FunFam" id="2.30.42.10:FF:000043">
    <property type="entry name" value="Syntenin-1 isoform X1"/>
    <property type="match status" value="1"/>
</dbReference>
<evidence type="ECO:0000256" key="6">
    <source>
        <dbReference type="ARBA" id="ARBA00022737"/>
    </source>
</evidence>
<keyword evidence="5" id="KW-0963">Cytoplasm</keyword>
<feature type="compositionally biased region" description="Basic and acidic residues" evidence="10">
    <location>
        <begin position="69"/>
        <end position="83"/>
    </location>
</feature>
<dbReference type="GO" id="GO:0005886">
    <property type="term" value="C:plasma membrane"/>
    <property type="evidence" value="ECO:0007669"/>
    <property type="project" value="UniProtKB-SubCell"/>
</dbReference>
<evidence type="ECO:0000259" key="11">
    <source>
        <dbReference type="PROSITE" id="PS50106"/>
    </source>
</evidence>
<proteinExistence type="predicted"/>
<dbReference type="Ensembl" id="ENSPSTT00000003688.1">
    <property type="protein sequence ID" value="ENSPSTP00000003518.1"/>
    <property type="gene ID" value="ENSPSTG00000002570.1"/>
</dbReference>
<dbReference type="GO" id="GO:0005634">
    <property type="term" value="C:nucleus"/>
    <property type="evidence" value="ECO:0007669"/>
    <property type="project" value="UniProtKB-SubCell"/>
</dbReference>
<feature type="domain" description="PDZ" evidence="11">
    <location>
        <begin position="300"/>
        <end position="379"/>
    </location>
</feature>
<sequence>MDAGCGNVSPTQRGVTGDRHPHGAEGTRSAHPELGTGPWWPLAGAAVTLSCVMVAPGGCVDGKGGGHPGDARPHPRGFQDARSHGKQSPSLCVPPSMSPSLSVTPSMSPSPLLCAPPRGWPSCFAFTFLFLPHAPPGTGRWLSAEATGPLPGDGHCYKSMGRVKGSAQEPEISAGSPTAMATLYPSLEDMKGHQVLQAQAAAGIGTPATTVLTEKPKLPEKPKVTSSTVPSAPPMLYPNLAELEDYMGLALSSEEIQKNLFPDSSTALTPVGSLPGQLVAPLSGNSAGLRRAEIKPGVREIHLCKDERGKTGLQLKNVDQGIFVQLVKANSPAALVGLRFGDQILQIDGKNCAGWSSDKAQRALKKASPEKIVMVVRDRPFQRTVTVHKDSTGHVGVVVKKGKIVSLAKDSSAARNGLLTHHYICEVNGQNVIGMKDKQLTEVLAGAGNVITLTIIPAVIYEHMVKRLSPGQMKSSMDHSIPDL</sequence>
<dbReference type="PANTHER" id="PTHR12345">
    <property type="entry name" value="SYNTENIN RELATED"/>
    <property type="match status" value="1"/>
</dbReference>
<feature type="region of interest" description="Disordered" evidence="10">
    <location>
        <begin position="1"/>
        <end position="36"/>
    </location>
</feature>
<evidence type="ECO:0000256" key="8">
    <source>
        <dbReference type="ARBA" id="ARBA00023136"/>
    </source>
</evidence>
<evidence type="ECO:0000313" key="12">
    <source>
        <dbReference type="Ensembl" id="ENSPSTP00000003518.1"/>
    </source>
</evidence>
<dbReference type="SUPFAM" id="SSF50156">
    <property type="entry name" value="PDZ domain-like"/>
    <property type="match status" value="2"/>
</dbReference>
<feature type="region of interest" description="Disordered" evidence="10">
    <location>
        <begin position="63"/>
        <end position="99"/>
    </location>
</feature>
<keyword evidence="4" id="KW-1003">Cell membrane</keyword>
<dbReference type="CDD" id="cd06721">
    <property type="entry name" value="PDZ1_syntenin-like"/>
    <property type="match status" value="1"/>
</dbReference>
<feature type="domain" description="PDZ" evidence="11">
    <location>
        <begin position="384"/>
        <end position="459"/>
    </location>
</feature>
<reference evidence="12" key="2">
    <citation type="submission" date="2025-09" db="UniProtKB">
        <authorList>
            <consortium name="Ensembl"/>
        </authorList>
    </citation>
    <scope>IDENTIFICATION</scope>
</reference>
<dbReference type="InterPro" id="IPR036034">
    <property type="entry name" value="PDZ_sf"/>
</dbReference>
<dbReference type="InterPro" id="IPR051230">
    <property type="entry name" value="APP-Binding"/>
</dbReference>
<dbReference type="AlphaFoldDB" id="A0A8C9EP63"/>
<evidence type="ECO:0000256" key="7">
    <source>
        <dbReference type="ARBA" id="ARBA00023121"/>
    </source>
</evidence>
<dbReference type="SMART" id="SM00228">
    <property type="entry name" value="PDZ"/>
    <property type="match status" value="2"/>
</dbReference>
<dbReference type="PANTHER" id="PTHR12345:SF13">
    <property type="entry name" value="SYNTENIN-2"/>
    <property type="match status" value="1"/>
</dbReference>
<evidence type="ECO:0000256" key="10">
    <source>
        <dbReference type="SAM" id="MobiDB-lite"/>
    </source>
</evidence>
<reference evidence="12" key="1">
    <citation type="submission" date="2025-08" db="UniProtKB">
        <authorList>
            <consortium name="Ensembl"/>
        </authorList>
    </citation>
    <scope>IDENTIFICATION</scope>
</reference>
<protein>
    <submittedName>
        <fullName evidence="12">Syndecan binding protein 2</fullName>
    </submittedName>
</protein>
<keyword evidence="7" id="KW-0446">Lipid-binding</keyword>
<dbReference type="FunFam" id="2.30.42.10:FF:000065">
    <property type="entry name" value="syntenin-1 isoform X1"/>
    <property type="match status" value="1"/>
</dbReference>
<dbReference type="CDD" id="cd06794">
    <property type="entry name" value="PDZ2_syntenin-like"/>
    <property type="match status" value="1"/>
</dbReference>
<dbReference type="Pfam" id="PF00595">
    <property type="entry name" value="PDZ"/>
    <property type="match status" value="2"/>
</dbReference>
<evidence type="ECO:0000256" key="5">
    <source>
        <dbReference type="ARBA" id="ARBA00022490"/>
    </source>
</evidence>
<evidence type="ECO:0000256" key="9">
    <source>
        <dbReference type="ARBA" id="ARBA00023242"/>
    </source>
</evidence>